<reference evidence="1" key="1">
    <citation type="journal article" date="2015" name="Nature">
        <title>Complex archaea that bridge the gap between prokaryotes and eukaryotes.</title>
        <authorList>
            <person name="Spang A."/>
            <person name="Saw J.H."/>
            <person name="Jorgensen S.L."/>
            <person name="Zaremba-Niedzwiedzka K."/>
            <person name="Martijn J."/>
            <person name="Lind A.E."/>
            <person name="van Eijk R."/>
            <person name="Schleper C."/>
            <person name="Guy L."/>
            <person name="Ettema T.J."/>
        </authorList>
    </citation>
    <scope>NUCLEOTIDE SEQUENCE</scope>
</reference>
<protein>
    <submittedName>
        <fullName evidence="1">Uncharacterized protein</fullName>
    </submittedName>
</protein>
<organism evidence="1">
    <name type="scientific">marine sediment metagenome</name>
    <dbReference type="NCBI Taxonomy" id="412755"/>
    <lineage>
        <taxon>unclassified sequences</taxon>
        <taxon>metagenomes</taxon>
        <taxon>ecological metagenomes</taxon>
    </lineage>
</organism>
<gene>
    <name evidence="1" type="ORF">LCGC14_2131580</name>
</gene>
<evidence type="ECO:0000313" key="1">
    <source>
        <dbReference type="EMBL" id="KKL67777.1"/>
    </source>
</evidence>
<name>A0A0F9GXC9_9ZZZZ</name>
<accession>A0A0F9GXC9</accession>
<dbReference type="AlphaFoldDB" id="A0A0F9GXC9"/>
<comment type="caution">
    <text evidence="1">The sequence shown here is derived from an EMBL/GenBank/DDBJ whole genome shotgun (WGS) entry which is preliminary data.</text>
</comment>
<sequence>MIKRWLKKMNEPVPFDPFLQSRSQCIFVIIALALFVVLSVWANALAQPELKVGQEVEVFYDGVWILCPKIVGFETDFEGFKELICVNPTSPYTNTFHQPLDKADGYRILNPAPRPEFSYSIPAAEPCTYEEGWKKCVYTGPDDELKFEDIAKELRHLREEIGAIKK</sequence>
<proteinExistence type="predicted"/>
<dbReference type="EMBL" id="LAZR01026753">
    <property type="protein sequence ID" value="KKL67777.1"/>
    <property type="molecule type" value="Genomic_DNA"/>
</dbReference>